<evidence type="ECO:0000313" key="2">
    <source>
        <dbReference type="EMBL" id="MCC9645152.1"/>
    </source>
</evidence>
<organism evidence="2 3">
    <name type="scientific">Rhodopirellula halodulae</name>
    <dbReference type="NCBI Taxonomy" id="2894198"/>
    <lineage>
        <taxon>Bacteria</taxon>
        <taxon>Pseudomonadati</taxon>
        <taxon>Planctomycetota</taxon>
        <taxon>Planctomycetia</taxon>
        <taxon>Pirellulales</taxon>
        <taxon>Pirellulaceae</taxon>
        <taxon>Rhodopirellula</taxon>
    </lineage>
</organism>
<dbReference type="PANTHER" id="PTHR42892">
    <property type="entry name" value="GLUCOSAMINE-6-PHOSPHATE DEAMINASE-LIKE PROTEIN BT_0258-RELATED"/>
    <property type="match status" value="1"/>
</dbReference>
<dbReference type="NCBIfam" id="NF002557">
    <property type="entry name" value="PRK02122.1"/>
    <property type="match status" value="1"/>
</dbReference>
<dbReference type="EMBL" id="JAJKFW010000063">
    <property type="protein sequence ID" value="MCC9645152.1"/>
    <property type="molecule type" value="Genomic_DNA"/>
</dbReference>
<dbReference type="InterPro" id="IPR024078">
    <property type="entry name" value="LmbE-like_dom_sf"/>
</dbReference>
<dbReference type="SUPFAM" id="SSF102588">
    <property type="entry name" value="LmbE-like"/>
    <property type="match status" value="1"/>
</dbReference>
<protein>
    <submittedName>
        <fullName evidence="2">Glucosamine-6-phosphate deaminase</fullName>
    </submittedName>
</protein>
<name>A0ABS8NNM1_9BACT</name>
<dbReference type="Gene3D" id="3.40.50.10320">
    <property type="entry name" value="LmbE-like"/>
    <property type="match status" value="1"/>
</dbReference>
<dbReference type="InterPro" id="IPR052960">
    <property type="entry name" value="GlcN6P_deaminase-like"/>
</dbReference>
<dbReference type="InterPro" id="IPR037171">
    <property type="entry name" value="NagB/RpiA_transferase-like"/>
</dbReference>
<evidence type="ECO:0000259" key="1">
    <source>
        <dbReference type="Pfam" id="PF01182"/>
    </source>
</evidence>
<dbReference type="PANTHER" id="PTHR42892:SF1">
    <property type="entry name" value="GLUCOSAMINE-6-PHOSPHATE ISOMERASE"/>
    <property type="match status" value="1"/>
</dbReference>
<reference evidence="2" key="1">
    <citation type="submission" date="2021-11" db="EMBL/GenBank/DDBJ databases">
        <title>Genome sequence.</title>
        <authorList>
            <person name="Sun Q."/>
        </authorList>
    </citation>
    <scope>NUCLEOTIDE SEQUENCE</scope>
    <source>
        <strain evidence="2">JC740</strain>
    </source>
</reference>
<keyword evidence="3" id="KW-1185">Reference proteome</keyword>
<evidence type="ECO:0000313" key="3">
    <source>
        <dbReference type="Proteomes" id="UP001430306"/>
    </source>
</evidence>
<dbReference type="InterPro" id="IPR004547">
    <property type="entry name" value="Glucosamine6P_isomerase"/>
</dbReference>
<dbReference type="CDD" id="cd01399">
    <property type="entry name" value="GlcN6P_deaminase"/>
    <property type="match status" value="1"/>
</dbReference>
<sequence length="641" mass="71463">MKTHVSGTDAVQMVCASTKSKIAYRIYPDSRDASVAVANEIARLIRSRAAESRTAVLGLVAGSSPVDVYAELRRLHAEEGLSFANVVTFNLDEYYPMSAECLQSHSRFMHEHLFDHVDMVAENIHLPDGTLQPECVADYCLAYEQRIEEAGGIDIQLLGIGRTGHIGFNEPGSGTDSRTRMITLDGMTRIDSSSNFFGVENVPRRAITMGVGTILQAKKIFLLAFGEGKSSIIARTVEGELAPSVPATSLQEHPGAELILDEAASAAISRIQSPWLDEKVVWDDAMVRRAVIALSQSLDKPVLMLVDGDYNENGLQDLLAEYGSAYEINLRVFRHLQSTITGWPAGKPNQPDVVFPKRIVLFSPHPDDDVISMGGTLTRLADQGHEVHVAYQTSGNIAVFDGDAIRFAKFAREFCKEFDLLSPPVVELTQKMIRFLGDKDPGEVDIPEMQRLKGLIRRGEAEEGAIVCGVPAERLHFLDLPFYETGVVRKKPISDRDIEITVDLLRNVQPHQIYAAGDLSDPHGTHRTCLEVLFAACELCHEDEWMRSCAVWLYRGAWQEWPPYEIEMAVPLSPQEVDRKRAAIFKHESQKDRALFPGADAREFWQRAEARNAHTARTYDQLGLAQYQAIEGFVRWKGMDR</sequence>
<dbReference type="Proteomes" id="UP001430306">
    <property type="component" value="Unassembled WGS sequence"/>
</dbReference>
<gene>
    <name evidence="2" type="ORF">LOC71_22970</name>
</gene>
<dbReference type="SUPFAM" id="SSF100950">
    <property type="entry name" value="NagB/RpiA/CoA transferase-like"/>
    <property type="match status" value="1"/>
</dbReference>
<feature type="domain" description="Glucosamine/galactosamine-6-phosphate isomerase" evidence="1">
    <location>
        <begin position="29"/>
        <end position="252"/>
    </location>
</feature>
<dbReference type="InterPro" id="IPR003737">
    <property type="entry name" value="GlcNAc_PI_deacetylase-related"/>
</dbReference>
<comment type="caution">
    <text evidence="2">The sequence shown here is derived from an EMBL/GenBank/DDBJ whole genome shotgun (WGS) entry which is preliminary data.</text>
</comment>
<dbReference type="Pfam" id="PF01182">
    <property type="entry name" value="Glucosamine_iso"/>
    <property type="match status" value="1"/>
</dbReference>
<proteinExistence type="predicted"/>
<dbReference type="InterPro" id="IPR006148">
    <property type="entry name" value="Glc/Gal-6P_isomerase"/>
</dbReference>
<dbReference type="Gene3D" id="3.40.50.1360">
    <property type="match status" value="1"/>
</dbReference>
<dbReference type="Pfam" id="PF02585">
    <property type="entry name" value="PIG-L"/>
    <property type="match status" value="1"/>
</dbReference>
<accession>A0ABS8NNM1</accession>